<reference evidence="3 4" key="1">
    <citation type="journal article" date="2014" name="Virology">
        <title>Enhanced arbovirus surveillance with deep sequencing: Identification of novel rhabdoviruses and bunyaviruses in Australian mosquitoes.</title>
        <authorList>
            <person name="Coffey L.L."/>
            <person name="Page B.L."/>
            <person name="Greninger A.L."/>
            <person name="Herring B.L."/>
            <person name="Russell R.C."/>
            <person name="Doggett S.L."/>
            <person name="Haniotis J."/>
            <person name="Wang C."/>
            <person name="Deng X."/>
            <person name="Delwart E.L."/>
        </authorList>
    </citation>
    <scope>NUCLEOTIDE SEQUENCE [LARGE SCALE GENOMIC DNA]</scope>
    <source>
        <strain evidence="3">927</strain>
    </source>
</reference>
<keyword evidence="4" id="KW-1185">Reference proteome</keyword>
<dbReference type="KEGG" id="vg:17165475"/>
<comment type="similarity">
    <text evidence="1">Belongs to the orbivirus NS3 family.</text>
</comment>
<evidence type="ECO:0000256" key="1">
    <source>
        <dbReference type="ARBA" id="ARBA00006302"/>
    </source>
</evidence>
<accession>U3RF15</accession>
<evidence type="ECO:0000313" key="4">
    <source>
        <dbReference type="Proteomes" id="UP000103080"/>
    </source>
</evidence>
<dbReference type="Pfam" id="PF01616">
    <property type="entry name" value="Orbi_NS3"/>
    <property type="match status" value="1"/>
</dbReference>
<organism evidence="3 4">
    <name type="scientific">Wallal virus</name>
    <dbReference type="NCBI Taxonomy" id="40061"/>
    <lineage>
        <taxon>Viruses</taxon>
        <taxon>Riboviria</taxon>
        <taxon>Orthornavirae</taxon>
        <taxon>Duplornaviricota</taxon>
        <taxon>Resentoviricetes</taxon>
        <taxon>Reovirales</taxon>
        <taxon>Sedoreoviridae</taxon>
        <taxon>Orbivirus</taxon>
        <taxon>Orbivirus betamitchellense</taxon>
    </lineage>
</organism>
<dbReference type="Proteomes" id="UP000103080">
    <property type="component" value="Genome"/>
</dbReference>
<name>U3RF15_9REOV</name>
<protein>
    <submittedName>
        <fullName evidence="3">NS3</fullName>
    </submittedName>
</protein>
<dbReference type="InterPro" id="IPR002565">
    <property type="entry name" value="Orbi_NS3"/>
</dbReference>
<keyword evidence="2" id="KW-1133">Transmembrane helix</keyword>
<evidence type="ECO:0000313" key="3">
    <source>
        <dbReference type="EMBL" id="AGX00996.1"/>
    </source>
</evidence>
<dbReference type="GeneID" id="17165475"/>
<feature type="transmembrane region" description="Helical" evidence="2">
    <location>
        <begin position="129"/>
        <end position="150"/>
    </location>
</feature>
<dbReference type="EMBL" id="KF234268">
    <property type="protein sequence ID" value="AGX00996.1"/>
    <property type="molecule type" value="Genomic_RNA"/>
</dbReference>
<keyword evidence="2" id="KW-0812">Transmembrane</keyword>
<dbReference type="RefSeq" id="YP_008658422.1">
    <property type="nucleotide sequence ID" value="NC_022559.1"/>
</dbReference>
<keyword evidence="2" id="KW-0472">Membrane</keyword>
<proteinExistence type="inferred from homology"/>
<evidence type="ECO:0000256" key="2">
    <source>
        <dbReference type="SAM" id="Phobius"/>
    </source>
</evidence>
<sequence length="246" mass="26969">MLSELAARFESEKVRYSATEQQLITKEEEEPIYERMDKAVVPYSRPPSYVPTAPSGVSGKDVSLDILNNAMSNTTGATNAMKMEKTAYSSYAEAMRDSVPVQNVKTSVNALIIPRLRNELSGLKRKRTLVHIALIVTAAVTMITSFSSLVKDFQVSIPSGTESGNSTVTVQVPKWFASFSAVFNTVNLVATGLMISFARMEKMLDGQIGMIKKEIMKKESYNEAVRKSVTAIDMTSLFQEAEGANG</sequence>
<dbReference type="OrthoDB" id="19868at10239"/>
<feature type="transmembrane region" description="Helical" evidence="2">
    <location>
        <begin position="175"/>
        <end position="198"/>
    </location>
</feature>